<name>A0A1W2FTF0_9PSEU</name>
<dbReference type="NCBIfam" id="TIGR01643">
    <property type="entry name" value="YD_repeat_2x"/>
    <property type="match status" value="3"/>
</dbReference>
<dbReference type="GO" id="GO:0005576">
    <property type="term" value="C:extracellular region"/>
    <property type="evidence" value="ECO:0007669"/>
    <property type="project" value="UniProtKB-SubCell"/>
</dbReference>
<dbReference type="InterPro" id="IPR030934">
    <property type="entry name" value="Intein_C"/>
</dbReference>
<dbReference type="eggNOG" id="COG3209">
    <property type="taxonomic scope" value="Bacteria"/>
</dbReference>
<dbReference type="Pfam" id="PF07591">
    <property type="entry name" value="PT-HINT"/>
    <property type="match status" value="1"/>
</dbReference>
<evidence type="ECO:0000256" key="6">
    <source>
        <dbReference type="SAM" id="SignalP"/>
    </source>
</evidence>
<feature type="domain" description="Hint" evidence="7">
    <location>
        <begin position="1973"/>
        <end position="2070"/>
    </location>
</feature>
<accession>A0A1W2FTF0</accession>
<dbReference type="Pfam" id="PF05593">
    <property type="entry name" value="RHS_repeat"/>
    <property type="match status" value="2"/>
</dbReference>
<dbReference type="Proteomes" id="UP000192840">
    <property type="component" value="Unassembled WGS sequence"/>
</dbReference>
<feature type="compositionally biased region" description="Low complexity" evidence="5">
    <location>
        <begin position="1091"/>
        <end position="1100"/>
    </location>
</feature>
<dbReference type="InterPro" id="IPR022385">
    <property type="entry name" value="Rhs_assc_core"/>
</dbReference>
<proteinExistence type="predicted"/>
<feature type="region of interest" description="Disordered" evidence="5">
    <location>
        <begin position="1082"/>
        <end position="1114"/>
    </location>
</feature>
<evidence type="ECO:0000259" key="7">
    <source>
        <dbReference type="SMART" id="SM00306"/>
    </source>
</evidence>
<gene>
    <name evidence="8" type="ORF">SAMN05660733_08043</name>
</gene>
<dbReference type="InterPro" id="IPR050708">
    <property type="entry name" value="T6SS_VgrG/RHS"/>
</dbReference>
<dbReference type="InterPro" id="IPR056823">
    <property type="entry name" value="TEN-like_YD-shell"/>
</dbReference>
<evidence type="ECO:0000256" key="3">
    <source>
        <dbReference type="ARBA" id="ARBA00022737"/>
    </source>
</evidence>
<evidence type="ECO:0000313" key="9">
    <source>
        <dbReference type="Proteomes" id="UP000192840"/>
    </source>
</evidence>
<dbReference type="EMBL" id="FWYC01000025">
    <property type="protein sequence ID" value="SMD25205.1"/>
    <property type="molecule type" value="Genomic_DNA"/>
</dbReference>
<dbReference type="CDD" id="cd00081">
    <property type="entry name" value="Hint"/>
    <property type="match status" value="1"/>
</dbReference>
<evidence type="ECO:0000256" key="2">
    <source>
        <dbReference type="ARBA" id="ARBA00022525"/>
    </source>
</evidence>
<evidence type="ECO:0000256" key="1">
    <source>
        <dbReference type="ARBA" id="ARBA00004613"/>
    </source>
</evidence>
<feature type="chain" id="PRO_5010728931" evidence="6">
    <location>
        <begin position="33"/>
        <end position="2219"/>
    </location>
</feature>
<evidence type="ECO:0000313" key="8">
    <source>
        <dbReference type="EMBL" id="SMD25205.1"/>
    </source>
</evidence>
<sequence length="2219" mass="240182">MPTALPRRGLAVALVASLVTTVLSATPPIAVAAPYAPPVPAKERVIKGKPAGASKNEDARTGKAFTAGAPVWPMPVVAEIPLGGSASKVIGTPLAVAAADGATTARAAKPKVRIETFDREKTRKAGVEGLLFKVSGGSAKVEVDYSSFRWAYGADWSSRLRLVELPECALSTPDKPECAAKPVGSRNDIAKNKVTATQASPATATFMALTAGTSSGSGSYKATSLSPSATWAAGSNTGGFSWNYPLRMPPSLGGPTPSLTLAYSSASVDGRMAASNNQPSWIGEGFDLGTNFIERKYIGCASDMADGARNTTETGDMCWRNENATLSMTGHGGELIKEAGESNRWRLRNDDGTRVEFRTGADNGARNGEHWVVTTQDGTQYWFGRGAQSVLNVPVAGNHEGDPCAAALFKDSFCSQPWRWNLEYVVDTHDNTMTYSYDKETNKYGRNNSRTDVVEYDRASVLKQIDYGTRADRTETAPMQVVLEPADRCLADCGTKDAAHWPDTPWDQECTGSPCNYSSPTFWGTKRLAAVTTKVGGNAVEKWTLTHSFPDPGDGTRAGLWLDKISRVGLVGQQTPVPDVRFLGIQLSNRVDTHSDQLAAMKWWRLKTIFTESGGQIDVTYSEPDCVAGTRMPALYALQDNKLRCYPVRWTPPGDTTPIWDFFHKYVVESMTESDLTGGSVRVLTQYDYVGDPAWHYTDDDGFVKTEDKTWSVWRGYGTVRTRLGDPGEQTLTERRYFRGMHGDKLLSGTREEKLPAITVGAVEAVYDEDAFAGMLREEIIYNGPGGVEVSATVNGPWQSEPTATRTINNVTVHARFVQSAIKHTRVALDGGRNPRTTSQITSFDQTYGLATQTEDRGDDAVAGDEKCVLIDYAQNTSAWVIGKVSRKRDYLVDCAKAKPGTDLQDADIAGDLKTYYDGQGHGVAPTKGDLTSSKTLKSYVNATPAYLTESSTERDVYGRVTKLTDPKGTVTTAYTPALGGPVTQVVTTNALGWATTTAVEPGWGSPVSTTDPNDQKAFIEYDGLGRTTAVWKPGQEKAGRPAYKKFTYLQRTDQPSVVTSSVMINGQYVASREFYDGLLRPRQTQQPNASGGTSSTVVTDTHHDSAGRAKRANNAYEASVAPSDSLFVPTDTIPSATTAQYDGAGREIISVLKKNVPVASPGGDELFRTTTYHAGDRIDTTPPAGGVVTSTLLDSQGRKSELRQYHSGVVAGAATGFDATKYTYDRKGQLTEVTHPSGKKWQYSYDTRGRQTVTVDPDKGRTESTYDDADQLVSTKDERGQVLAHTYDALGRKTSIRDDSPTGPARLEWFYDLLSSGISIKGAQVKSVRHDALGDYVTEHKRMRPWDFQPTSTDITIPAEETGLGGTYNYVYTYNGDAQLLSTRIPAVGDLKVETLQYEYDALGKPKKQLSGYGITPLTGLVTSTTYTPLGELATYQLRNGDSAGANWVSVLRDYDDYTRRLSRIWTTKLTGPTDVADVSYSYDWAGNVTRVSDSVSADTQCFQTDYLRRLTEAWTPTSGDCKPDPTQLGLGGPSKYWQSYTYDVAGDRTKLVEHGTSAGDRTTDYKLTPGRHSVAKTVTTDNAGSRQATYTYDDAGNTLTRPSPGGATQTMTWDREGHVATTTDETGQSSYVYDANGNRLVRRDPAGRTLYLPGQELRYATPAATKSATRYYAHAGQTIGMRTSTGLTWMSSDQHGTAQNTITALNQTVSTRRTTPFGEIRGNTGTWPAKLDKGFVGGTLDNTGLTHIGAREYDPKLGRFISVDPIMDLADPRQWNAYVYANNSPITFSDPTGLYCDSCDYYNWKETNYEKSPASIGCGYSPNGLCGPEGSGVSQQDFQQEWQQQYEWASGTGDGSNQPIIYGHRLPTAEEMKQGPIFGAPVMMAPGETYATAVKNWATYLCRSSNPGAGFCEWSYTVGNRPANGLDAVFVVIGAVGLAASAVGGSAATGAASSAKSTGSLGNAIKAAEGCNSFTGDTQVLMADGTTKRIDEIKLEDLVFATDPETGRSGARKVMATIIGEGVKFLVEIVTDDGAITATDGHPFWLPEEQRWVDAKDLREGSVLQTSTGGRLRVVATKNWIGVKRVHNLTIEGIHTYFVGLDSQNVLVHNTGPCADLGSAWKAAPASSIPCSTGCEKIAAGIQAKIGGEIKTIKAIQVVQGREFQLGPYRGQDSGWFSHTVVVREGRVYDGFSPRTGVPVDDYKKLFDYHDMIEFGF</sequence>
<protein>
    <submittedName>
        <fullName evidence="8">Intein N-terminal splicing region/RHS repeat-associated core domain-containing protein</fullName>
    </submittedName>
</protein>
<dbReference type="RefSeq" id="WP_051771854.1">
    <property type="nucleotide sequence ID" value="NZ_FWYC01000025.1"/>
</dbReference>
<dbReference type="STRING" id="40571.SAMN05660733_08043"/>
<dbReference type="Gene3D" id="2.170.16.10">
    <property type="entry name" value="Hedgehog/Intein (Hint) domain"/>
    <property type="match status" value="1"/>
</dbReference>
<keyword evidence="3" id="KW-0677">Repeat</keyword>
<dbReference type="PROSITE" id="PS50817">
    <property type="entry name" value="INTEIN_N_TER"/>
    <property type="match status" value="1"/>
</dbReference>
<dbReference type="InterPro" id="IPR006530">
    <property type="entry name" value="YD"/>
</dbReference>
<keyword evidence="6" id="KW-0732">Signal</keyword>
<dbReference type="Pfam" id="PF25023">
    <property type="entry name" value="TEN_YD-shell"/>
    <property type="match status" value="1"/>
</dbReference>
<dbReference type="PANTHER" id="PTHR32305">
    <property type="match status" value="1"/>
</dbReference>
<keyword evidence="4" id="KW-0843">Virulence</keyword>
<dbReference type="NCBIfam" id="TIGR03696">
    <property type="entry name" value="Rhs_assc_core"/>
    <property type="match status" value="1"/>
</dbReference>
<dbReference type="InterPro" id="IPR003284">
    <property type="entry name" value="Sal_SpvB"/>
</dbReference>
<keyword evidence="2" id="KW-0964">Secreted</keyword>
<comment type="subcellular location">
    <subcellularLocation>
        <location evidence="1">Secreted</location>
    </subcellularLocation>
</comment>
<dbReference type="GO" id="GO:0016539">
    <property type="term" value="P:intein-mediated protein splicing"/>
    <property type="evidence" value="ECO:0007669"/>
    <property type="project" value="InterPro"/>
</dbReference>
<dbReference type="Pfam" id="PF03534">
    <property type="entry name" value="SpvB"/>
    <property type="match status" value="1"/>
</dbReference>
<reference evidence="9" key="1">
    <citation type="submission" date="2017-04" db="EMBL/GenBank/DDBJ databases">
        <authorList>
            <person name="Varghese N."/>
            <person name="Submissions S."/>
        </authorList>
    </citation>
    <scope>NUCLEOTIDE SEQUENCE [LARGE SCALE GENOMIC DNA]</scope>
    <source>
        <strain evidence="9">DSM 44073</strain>
    </source>
</reference>
<dbReference type="Gene3D" id="2.180.10.10">
    <property type="entry name" value="RHS repeat-associated core"/>
    <property type="match status" value="2"/>
</dbReference>
<dbReference type="PROSITE" id="PS50818">
    <property type="entry name" value="INTEIN_C_TER"/>
    <property type="match status" value="1"/>
</dbReference>
<dbReference type="PANTHER" id="PTHR32305:SF17">
    <property type="entry name" value="TRNA NUCLEASE WAPA"/>
    <property type="match status" value="1"/>
</dbReference>
<dbReference type="OrthoDB" id="291011at2"/>
<dbReference type="InterPro" id="IPR006141">
    <property type="entry name" value="Intein_N"/>
</dbReference>
<evidence type="ECO:0000256" key="4">
    <source>
        <dbReference type="ARBA" id="ARBA00023026"/>
    </source>
</evidence>
<dbReference type="InterPro" id="IPR003587">
    <property type="entry name" value="Hint_dom_N"/>
</dbReference>
<dbReference type="SUPFAM" id="SSF51294">
    <property type="entry name" value="Hedgehog/intein (Hint) domain"/>
    <property type="match status" value="1"/>
</dbReference>
<dbReference type="SMART" id="SM00306">
    <property type="entry name" value="HintN"/>
    <property type="match status" value="1"/>
</dbReference>
<organism evidence="8 9">
    <name type="scientific">Lentzea albidocapillata</name>
    <dbReference type="NCBI Taxonomy" id="40571"/>
    <lineage>
        <taxon>Bacteria</taxon>
        <taxon>Bacillati</taxon>
        <taxon>Actinomycetota</taxon>
        <taxon>Actinomycetes</taxon>
        <taxon>Pseudonocardiales</taxon>
        <taxon>Pseudonocardiaceae</taxon>
        <taxon>Lentzea</taxon>
    </lineage>
</organism>
<dbReference type="InterPro" id="IPR036844">
    <property type="entry name" value="Hint_dom_sf"/>
</dbReference>
<keyword evidence="9" id="KW-1185">Reference proteome</keyword>
<evidence type="ECO:0000256" key="5">
    <source>
        <dbReference type="SAM" id="MobiDB-lite"/>
    </source>
</evidence>
<feature type="signal peptide" evidence="6">
    <location>
        <begin position="1"/>
        <end position="32"/>
    </location>
</feature>
<dbReference type="GO" id="GO:0005737">
    <property type="term" value="C:cytoplasm"/>
    <property type="evidence" value="ECO:0007669"/>
    <property type="project" value="InterPro"/>
</dbReference>
<dbReference type="InterPro" id="IPR031325">
    <property type="entry name" value="RHS_repeat"/>
</dbReference>